<dbReference type="SUPFAM" id="SSF52540">
    <property type="entry name" value="P-loop containing nucleoside triphosphate hydrolases"/>
    <property type="match status" value="1"/>
</dbReference>
<keyword evidence="8" id="KW-1185">Reference proteome</keyword>
<dbReference type="GO" id="GO:0005524">
    <property type="term" value="F:ATP binding"/>
    <property type="evidence" value="ECO:0007669"/>
    <property type="project" value="UniProtKB-KW"/>
</dbReference>
<evidence type="ECO:0000256" key="4">
    <source>
        <dbReference type="ARBA" id="ARBA00022741"/>
    </source>
</evidence>
<keyword evidence="3" id="KW-1003">Cell membrane</keyword>
<keyword evidence="4" id="KW-0547">Nucleotide-binding</keyword>
<name>A0A193G9R6_9BORD</name>
<dbReference type="CDD" id="cd03293">
    <property type="entry name" value="ABC_NrtD_SsuB_transporters"/>
    <property type="match status" value="1"/>
</dbReference>
<dbReference type="EMBL" id="CP016172">
    <property type="protein sequence ID" value="ANN76378.1"/>
    <property type="molecule type" value="Genomic_DNA"/>
</dbReference>
<dbReference type="SMART" id="SM00382">
    <property type="entry name" value="AAA"/>
    <property type="match status" value="1"/>
</dbReference>
<dbReference type="PANTHER" id="PTHR42788:SF13">
    <property type="entry name" value="ALIPHATIC SULFONATES IMPORT ATP-BINDING PROTEIN SSUB"/>
    <property type="match status" value="1"/>
</dbReference>
<accession>A0A193G9R6</accession>
<dbReference type="STRING" id="463014.BAU07_03925"/>
<keyword evidence="2" id="KW-0813">Transport</keyword>
<dbReference type="InterPro" id="IPR003593">
    <property type="entry name" value="AAA+_ATPase"/>
</dbReference>
<dbReference type="InterPro" id="IPR017871">
    <property type="entry name" value="ABC_transporter-like_CS"/>
</dbReference>
<keyword evidence="3" id="KW-0472">Membrane</keyword>
<evidence type="ECO:0000313" key="8">
    <source>
        <dbReference type="Proteomes" id="UP000091926"/>
    </source>
</evidence>
<evidence type="ECO:0000256" key="2">
    <source>
        <dbReference type="ARBA" id="ARBA00022448"/>
    </source>
</evidence>
<feature type="domain" description="ABC transporter" evidence="6">
    <location>
        <begin position="13"/>
        <end position="251"/>
    </location>
</feature>
<evidence type="ECO:0000256" key="1">
    <source>
        <dbReference type="ARBA" id="ARBA00005417"/>
    </source>
</evidence>
<dbReference type="Gene3D" id="3.40.50.300">
    <property type="entry name" value="P-loop containing nucleotide triphosphate hydrolases"/>
    <property type="match status" value="1"/>
</dbReference>
<dbReference type="Proteomes" id="UP000091926">
    <property type="component" value="Chromosome"/>
</dbReference>
<reference evidence="7 8" key="1">
    <citation type="submission" date="2016-06" db="EMBL/GenBank/DDBJ databases">
        <title>Complete genome sequences of Bordetella bronchialis and Bordetella flabilis.</title>
        <authorList>
            <person name="LiPuma J.J."/>
            <person name="Spilker T."/>
        </authorList>
    </citation>
    <scope>NUCLEOTIDE SEQUENCE [LARGE SCALE GENOMIC DNA]</scope>
    <source>
        <strain evidence="7 8">AU10664</strain>
    </source>
</reference>
<proteinExistence type="inferred from homology"/>
<evidence type="ECO:0000313" key="7">
    <source>
        <dbReference type="EMBL" id="ANN76378.1"/>
    </source>
</evidence>
<gene>
    <name evidence="7" type="ORF">BAU07_03925</name>
</gene>
<dbReference type="KEGG" id="bfz:BAU07_03925"/>
<evidence type="ECO:0000259" key="6">
    <source>
        <dbReference type="PROSITE" id="PS50893"/>
    </source>
</evidence>
<dbReference type="InterPro" id="IPR050166">
    <property type="entry name" value="ABC_transporter_ATP-bind"/>
</dbReference>
<dbReference type="PANTHER" id="PTHR42788">
    <property type="entry name" value="TAURINE IMPORT ATP-BINDING PROTEIN-RELATED"/>
    <property type="match status" value="1"/>
</dbReference>
<sequence length="270" mass="29640">MPETSAAAALPMVDIRGVSKYYYGRDTANGDMPQRIVALDNVSATIARGEFISLLGPSGCGKTTLLRIAAGLTQWAEGSITIGGQLVNGPRKDACMVFQHFGLLPWRSVIDNVGFPLELDGVATGERKERGLELLDLVGLRKYATHYPHELSGGMQQRVAIARALMRQPKVLFMDEPFGALDAQTREKLQEDFLKIWANIGTTVLFVTHSIDEALVLSDRIFVFTPSPGRLKAIVDSPLKDERMGGDPRAHRAYGEARNDLRAMLMETAQ</sequence>
<organism evidence="7 8">
    <name type="scientific">Bordetella flabilis</name>
    <dbReference type="NCBI Taxonomy" id="463014"/>
    <lineage>
        <taxon>Bacteria</taxon>
        <taxon>Pseudomonadati</taxon>
        <taxon>Pseudomonadota</taxon>
        <taxon>Betaproteobacteria</taxon>
        <taxon>Burkholderiales</taxon>
        <taxon>Alcaligenaceae</taxon>
        <taxon>Bordetella</taxon>
    </lineage>
</organism>
<evidence type="ECO:0000256" key="3">
    <source>
        <dbReference type="ARBA" id="ARBA00022475"/>
    </source>
</evidence>
<comment type="similarity">
    <text evidence="1">Belongs to the ABC transporter superfamily.</text>
</comment>
<protein>
    <recommendedName>
        <fullName evidence="6">ABC transporter domain-containing protein</fullName>
    </recommendedName>
</protein>
<evidence type="ECO:0000256" key="5">
    <source>
        <dbReference type="ARBA" id="ARBA00022840"/>
    </source>
</evidence>
<dbReference type="GO" id="GO:0016887">
    <property type="term" value="F:ATP hydrolysis activity"/>
    <property type="evidence" value="ECO:0007669"/>
    <property type="project" value="InterPro"/>
</dbReference>
<dbReference type="InterPro" id="IPR027417">
    <property type="entry name" value="P-loop_NTPase"/>
</dbReference>
<dbReference type="InterPro" id="IPR003439">
    <property type="entry name" value="ABC_transporter-like_ATP-bd"/>
</dbReference>
<dbReference type="Pfam" id="PF00005">
    <property type="entry name" value="ABC_tran"/>
    <property type="match status" value="1"/>
</dbReference>
<dbReference type="PROSITE" id="PS00211">
    <property type="entry name" value="ABC_TRANSPORTER_1"/>
    <property type="match status" value="1"/>
</dbReference>
<keyword evidence="5" id="KW-0067">ATP-binding</keyword>
<dbReference type="AlphaFoldDB" id="A0A193G9R6"/>
<dbReference type="PROSITE" id="PS50893">
    <property type="entry name" value="ABC_TRANSPORTER_2"/>
    <property type="match status" value="1"/>
</dbReference>